<feature type="transmembrane region" description="Helical" evidence="2">
    <location>
        <begin position="116"/>
        <end position="137"/>
    </location>
</feature>
<dbReference type="eggNOG" id="COG4425">
    <property type="taxonomic scope" value="Bacteria"/>
</dbReference>
<dbReference type="Pfam" id="PF15420">
    <property type="entry name" value="Abhydrolase_9_N"/>
    <property type="match status" value="1"/>
</dbReference>
<dbReference type="InterPro" id="IPR027788">
    <property type="entry name" value="Alpha/beta-hydrolase_N_dom"/>
</dbReference>
<reference evidence="5 6" key="1">
    <citation type="submission" date="2013-02" db="EMBL/GenBank/DDBJ databases">
        <title>Whole genome shotgun sequence of Gordonia malaquae NBRC 108250.</title>
        <authorList>
            <person name="Yoshida I."/>
            <person name="Hosoyama A."/>
            <person name="Tsuchikane K."/>
            <person name="Ando Y."/>
            <person name="Baba S."/>
            <person name="Ohji S."/>
            <person name="Hamada M."/>
            <person name="Tamura T."/>
            <person name="Yamazoe A."/>
            <person name="Yamazaki S."/>
            <person name="Fujita N."/>
        </authorList>
    </citation>
    <scope>NUCLEOTIDE SEQUENCE [LARGE SCALE GENOMIC DNA]</scope>
    <source>
        <strain evidence="5 6">NBRC 108250</strain>
    </source>
</reference>
<feature type="transmembrane region" description="Helical" evidence="2">
    <location>
        <begin position="46"/>
        <end position="64"/>
    </location>
</feature>
<dbReference type="Pfam" id="PF10081">
    <property type="entry name" value="Abhydrolase_9"/>
    <property type="match status" value="1"/>
</dbReference>
<sequence length="586" mass="63663">MVTDDAAGTDAPEPTDPLDTASETEAAEPSPASGARSRVATWTSDYVSRLSYTGAVLATLFLWLSTTPSLLPRGPLFQGVVAAGAAAIGYGLGAFFAWFARYLVSRQEAWPRPSRIWWIGLGVVASVGTVVALYWFHRWQDELRDLMGVDHLTWTSYPQIAIIAVIVFAILVGVGQAWGALVRFIARKLTAHIPPRISGAVAALVVILVSIFVVNGVVTNYGMKALNETFAAVNDESTPDSSPPSSPLKSGSPESLVSWESLGRQGRAFVSTGPTKEEIGEFNHKPALEPIRVYAGLESAPTIAEAATLAADELVRAGGLTRKVIAVASTTGTGWINRANPDSIEYMYNGDTAIVGMQYSTLPSWLSFIVDQERARQAGRALFEAVDRRVRDIPEATRPKIVVFGESLGSFAAEAPFGSIPTMSARTDGALLTGPTFSNTLWRDTTNGRDSGSPEYLPIFDNGDQVRFIMDPADLDRPAGQPWTKGRIVYLQHPSDPISWWSPDLLFDEPDWLREQRGPDVLDSTTWFPILTFLQVAADMAVSVDVPDGHGHNYLAAIPKAWAQILEPPGWTNEDTIRLLPRLTRD</sequence>
<evidence type="ECO:0000259" key="3">
    <source>
        <dbReference type="Pfam" id="PF10081"/>
    </source>
</evidence>
<organism evidence="5 6">
    <name type="scientific">Gordonia malaquae NBRC 108250</name>
    <dbReference type="NCBI Taxonomy" id="1223542"/>
    <lineage>
        <taxon>Bacteria</taxon>
        <taxon>Bacillati</taxon>
        <taxon>Actinomycetota</taxon>
        <taxon>Actinomycetes</taxon>
        <taxon>Mycobacteriales</taxon>
        <taxon>Gordoniaceae</taxon>
        <taxon>Gordonia</taxon>
    </lineage>
</organism>
<dbReference type="RefSeq" id="WP_008376500.1">
    <property type="nucleotide sequence ID" value="NZ_BAOP01000003.1"/>
</dbReference>
<dbReference type="PIRSF" id="PIRSF007542">
    <property type="entry name" value="UCP007542"/>
    <property type="match status" value="1"/>
</dbReference>
<feature type="domain" description="Alpha/beta-hydrolase N-terminal" evidence="4">
    <location>
        <begin position="67"/>
        <end position="274"/>
    </location>
</feature>
<dbReference type="AlphaFoldDB" id="M3VDI0"/>
<gene>
    <name evidence="5" type="ORF">GM1_003_02180</name>
</gene>
<feature type="transmembrane region" description="Helical" evidence="2">
    <location>
        <begin position="157"/>
        <end position="185"/>
    </location>
</feature>
<protein>
    <recommendedName>
        <fullName evidence="7">Alpha/beta-hydrolase catalytic domain-containing protein</fullName>
    </recommendedName>
</protein>
<name>M3VDI0_GORML</name>
<feature type="region of interest" description="Disordered" evidence="1">
    <location>
        <begin position="1"/>
        <end position="36"/>
    </location>
</feature>
<accession>M3VDI0</accession>
<keyword evidence="2" id="KW-0472">Membrane</keyword>
<feature type="compositionally biased region" description="Low complexity" evidence="1">
    <location>
        <begin position="20"/>
        <end position="33"/>
    </location>
</feature>
<evidence type="ECO:0000259" key="4">
    <source>
        <dbReference type="Pfam" id="PF15420"/>
    </source>
</evidence>
<feature type="region of interest" description="Disordered" evidence="1">
    <location>
        <begin position="234"/>
        <end position="255"/>
    </location>
</feature>
<feature type="transmembrane region" description="Helical" evidence="2">
    <location>
        <begin position="76"/>
        <end position="104"/>
    </location>
</feature>
<dbReference type="InterPro" id="IPR027787">
    <property type="entry name" value="Alpha/beta-hydrolase_catalytic"/>
</dbReference>
<dbReference type="Proteomes" id="UP000035009">
    <property type="component" value="Unassembled WGS sequence"/>
</dbReference>
<keyword evidence="2" id="KW-1133">Transmembrane helix</keyword>
<evidence type="ECO:0000313" key="5">
    <source>
        <dbReference type="EMBL" id="GAC78479.1"/>
    </source>
</evidence>
<evidence type="ECO:0000313" key="6">
    <source>
        <dbReference type="Proteomes" id="UP000035009"/>
    </source>
</evidence>
<dbReference type="STRING" id="410332.SAMN04488550_2461"/>
<proteinExistence type="predicted"/>
<dbReference type="EMBL" id="BAOP01000003">
    <property type="protein sequence ID" value="GAC78479.1"/>
    <property type="molecule type" value="Genomic_DNA"/>
</dbReference>
<feature type="transmembrane region" description="Helical" evidence="2">
    <location>
        <begin position="197"/>
        <end position="218"/>
    </location>
</feature>
<feature type="domain" description="Alpha/beta-hydrolase catalytic" evidence="3">
    <location>
        <begin position="291"/>
        <end position="579"/>
    </location>
</feature>
<evidence type="ECO:0008006" key="7">
    <source>
        <dbReference type="Google" id="ProtNLM"/>
    </source>
</evidence>
<keyword evidence="2" id="KW-0812">Transmembrane</keyword>
<keyword evidence="6" id="KW-1185">Reference proteome</keyword>
<evidence type="ECO:0000256" key="1">
    <source>
        <dbReference type="SAM" id="MobiDB-lite"/>
    </source>
</evidence>
<comment type="caution">
    <text evidence="5">The sequence shown here is derived from an EMBL/GenBank/DDBJ whole genome shotgun (WGS) entry which is preliminary data.</text>
</comment>
<dbReference type="InterPro" id="IPR012037">
    <property type="entry name" value="Alpha/beta-hydrolase_fam"/>
</dbReference>
<evidence type="ECO:0000256" key="2">
    <source>
        <dbReference type="SAM" id="Phobius"/>
    </source>
</evidence>
<dbReference type="ESTHER" id="9actn-m3vdi0">
    <property type="family name" value="Abhydrolase_9"/>
</dbReference>